<dbReference type="GO" id="GO:0006506">
    <property type="term" value="P:GPI anchor biosynthetic process"/>
    <property type="evidence" value="ECO:0007669"/>
    <property type="project" value="InterPro"/>
</dbReference>
<dbReference type="SUPFAM" id="SSF56300">
    <property type="entry name" value="Metallo-dependent phosphatases"/>
    <property type="match status" value="1"/>
</dbReference>
<keyword evidence="7" id="KW-1185">Reference proteome</keyword>
<organism evidence="7 8">
    <name type="scientific">Panagrellus redivivus</name>
    <name type="common">Microworm</name>
    <dbReference type="NCBI Taxonomy" id="6233"/>
    <lineage>
        <taxon>Eukaryota</taxon>
        <taxon>Metazoa</taxon>
        <taxon>Ecdysozoa</taxon>
        <taxon>Nematoda</taxon>
        <taxon>Chromadorea</taxon>
        <taxon>Rhabditida</taxon>
        <taxon>Tylenchina</taxon>
        <taxon>Panagrolaimomorpha</taxon>
        <taxon>Panagrolaimoidea</taxon>
        <taxon>Panagrolaimidae</taxon>
        <taxon>Panagrellus</taxon>
    </lineage>
</organism>
<dbReference type="Pfam" id="PF00149">
    <property type="entry name" value="Metallophos"/>
    <property type="match status" value="1"/>
</dbReference>
<reference evidence="8" key="2">
    <citation type="submission" date="2020-10" db="UniProtKB">
        <authorList>
            <consortium name="WormBaseParasite"/>
        </authorList>
    </citation>
    <scope>IDENTIFICATION</scope>
</reference>
<dbReference type="InterPro" id="IPR033308">
    <property type="entry name" value="PGAP5/Cdc1/Ted1"/>
</dbReference>
<evidence type="ECO:0000313" key="8">
    <source>
        <dbReference type="WBParaSite" id="Pan_g1480.t1"/>
    </source>
</evidence>
<comment type="subcellular location">
    <subcellularLocation>
        <location evidence="1">Membrane</location>
        <topology evidence="1">Multi-pass membrane protein</topology>
    </subcellularLocation>
</comment>
<dbReference type="PANTHER" id="PTHR13315:SF4">
    <property type="entry name" value="METALLOPHOSPHOESTERASE, ISOFORM E"/>
    <property type="match status" value="1"/>
</dbReference>
<evidence type="ECO:0000313" key="7">
    <source>
        <dbReference type="Proteomes" id="UP000492821"/>
    </source>
</evidence>
<keyword evidence="3 5" id="KW-1133">Transmembrane helix</keyword>
<dbReference type="WBParaSite" id="Pan_g1480.t1">
    <property type="protein sequence ID" value="Pan_g1480.t1"/>
    <property type="gene ID" value="Pan_g1480"/>
</dbReference>
<dbReference type="AlphaFoldDB" id="A0A7E4UZM6"/>
<protein>
    <submittedName>
        <fullName evidence="8">Metallophos domain-containing protein</fullName>
    </submittedName>
</protein>
<dbReference type="Gene3D" id="3.60.21.10">
    <property type="match status" value="1"/>
</dbReference>
<evidence type="ECO:0000256" key="4">
    <source>
        <dbReference type="ARBA" id="ARBA00023136"/>
    </source>
</evidence>
<dbReference type="GO" id="GO:0016787">
    <property type="term" value="F:hydrolase activity"/>
    <property type="evidence" value="ECO:0007669"/>
    <property type="project" value="InterPro"/>
</dbReference>
<dbReference type="PANTHER" id="PTHR13315">
    <property type="entry name" value="METALLO PHOSPHOESTERASE RELATED"/>
    <property type="match status" value="1"/>
</dbReference>
<dbReference type="GO" id="GO:0005783">
    <property type="term" value="C:endoplasmic reticulum"/>
    <property type="evidence" value="ECO:0007669"/>
    <property type="project" value="TreeGrafter"/>
</dbReference>
<keyword evidence="2 5" id="KW-0812">Transmembrane</keyword>
<proteinExistence type="predicted"/>
<name>A0A7E4UZM6_PANRE</name>
<dbReference type="InterPro" id="IPR004843">
    <property type="entry name" value="Calcineurin-like_PHP"/>
</dbReference>
<feature type="domain" description="Calcineurin-like phosphoesterase" evidence="6">
    <location>
        <begin position="47"/>
        <end position="234"/>
    </location>
</feature>
<feature type="transmembrane region" description="Helical" evidence="5">
    <location>
        <begin position="12"/>
        <end position="30"/>
    </location>
</feature>
<dbReference type="Proteomes" id="UP000492821">
    <property type="component" value="Unassembled WGS sequence"/>
</dbReference>
<dbReference type="InterPro" id="IPR029052">
    <property type="entry name" value="Metallo-depent_PP-like"/>
</dbReference>
<reference evidence="7" key="1">
    <citation type="journal article" date="2013" name="Genetics">
        <title>The draft genome and transcriptome of Panagrellus redivivus are shaped by the harsh demands of a free-living lifestyle.</title>
        <authorList>
            <person name="Srinivasan J."/>
            <person name="Dillman A.R."/>
            <person name="Macchietto M.G."/>
            <person name="Heikkinen L."/>
            <person name="Lakso M."/>
            <person name="Fracchia K.M."/>
            <person name="Antoshechkin I."/>
            <person name="Mortazavi A."/>
            <person name="Wong G."/>
            <person name="Sternberg P.W."/>
        </authorList>
    </citation>
    <scope>NUCLEOTIDE SEQUENCE [LARGE SCALE GENOMIC DNA]</scope>
    <source>
        <strain evidence="7">MT8872</strain>
    </source>
</reference>
<evidence type="ECO:0000256" key="3">
    <source>
        <dbReference type="ARBA" id="ARBA00022989"/>
    </source>
</evidence>
<evidence type="ECO:0000256" key="5">
    <source>
        <dbReference type="SAM" id="Phobius"/>
    </source>
</evidence>
<accession>A0A7E4UZM6</accession>
<feature type="transmembrane region" description="Helical" evidence="5">
    <location>
        <begin position="309"/>
        <end position="327"/>
    </location>
</feature>
<evidence type="ECO:0000256" key="1">
    <source>
        <dbReference type="ARBA" id="ARBA00004141"/>
    </source>
</evidence>
<evidence type="ECO:0000259" key="6">
    <source>
        <dbReference type="Pfam" id="PF00149"/>
    </source>
</evidence>
<keyword evidence="4 5" id="KW-0472">Membrane</keyword>
<sequence>MHRLKVKPSGRTLIAIFAVVVIFWNEYLALKISSLSWLPPSENPNAFPILIVSDPQIIGYRNEPAGIGPLSRWDADRYLARGFAQAVAVAKPKAIIFLGDLFDEGVQMNNQEFEYTIERFKAIFPEIRNVLTFYIPGDNDIGGEYEPVYDRLVNRFARRFDHTSAALKASKSFMKFASIDSLANNEVSVLSSPDNAKVKILMSHIPLVRVVGRKLNEELTKYDPDLVLSAHDHTAEIYLRDRLSTQFKRFALHRSIEFIISPTHPTIEIQSPTVSYRMGVQNMGYGVLTLSDESPAVVQYTIYWLPGRYPQLCLYIFALIVISYYFLRRYFVFNFKSKPRTRNSFLPLKKGKNIQ</sequence>
<evidence type="ECO:0000256" key="2">
    <source>
        <dbReference type="ARBA" id="ARBA00022692"/>
    </source>
</evidence>
<dbReference type="GO" id="GO:0016020">
    <property type="term" value="C:membrane"/>
    <property type="evidence" value="ECO:0007669"/>
    <property type="project" value="UniProtKB-SubCell"/>
</dbReference>